<dbReference type="InterPro" id="IPR026716">
    <property type="entry name" value="PBIR1/2/3"/>
</dbReference>
<feature type="region of interest" description="Disordered" evidence="2">
    <location>
        <begin position="1"/>
        <end position="29"/>
    </location>
</feature>
<dbReference type="EMBL" id="GBRD01010107">
    <property type="protein sequence ID" value="JAG55717.1"/>
    <property type="molecule type" value="Transcribed_RNA"/>
</dbReference>
<dbReference type="EMBL" id="GDHC01021917">
    <property type="protein sequence ID" value="JAP96711.1"/>
    <property type="molecule type" value="Transcribed_RNA"/>
</dbReference>
<feature type="region of interest" description="Disordered" evidence="2">
    <location>
        <begin position="45"/>
        <end position="78"/>
    </location>
</feature>
<organism evidence="3">
    <name type="scientific">Lygus hesperus</name>
    <name type="common">Western plant bug</name>
    <dbReference type="NCBI Taxonomy" id="30085"/>
    <lineage>
        <taxon>Eukaryota</taxon>
        <taxon>Metazoa</taxon>
        <taxon>Ecdysozoa</taxon>
        <taxon>Arthropoda</taxon>
        <taxon>Hexapoda</taxon>
        <taxon>Insecta</taxon>
        <taxon>Pterygota</taxon>
        <taxon>Neoptera</taxon>
        <taxon>Paraneoptera</taxon>
        <taxon>Hemiptera</taxon>
        <taxon>Heteroptera</taxon>
        <taxon>Panheteroptera</taxon>
        <taxon>Cimicomorpha</taxon>
        <taxon>Miridae</taxon>
        <taxon>Mirini</taxon>
        <taxon>Lygus</taxon>
    </lineage>
</organism>
<feature type="region of interest" description="Disordered" evidence="2">
    <location>
        <begin position="123"/>
        <end position="188"/>
    </location>
</feature>
<feature type="compositionally biased region" description="Polar residues" evidence="2">
    <location>
        <begin position="172"/>
        <end position="188"/>
    </location>
</feature>
<dbReference type="PANTHER" id="PTHR22227">
    <property type="entry name" value="FAMILY WITH SEQUENCE SIMILARITY 122B ISOFORM X1"/>
    <property type="match status" value="1"/>
</dbReference>
<accession>A0A0K8SQS1</accession>
<evidence type="ECO:0000256" key="2">
    <source>
        <dbReference type="SAM" id="MobiDB-lite"/>
    </source>
</evidence>
<reference evidence="4" key="2">
    <citation type="journal article" date="2016" name="Gigascience">
        <title>De novo construction of an expanded transcriptome assembly for the western tarnished plant bug, Lygus hesperus.</title>
        <authorList>
            <person name="Tassone E.E."/>
            <person name="Geib S.M."/>
            <person name="Hall B."/>
            <person name="Fabrick J.A."/>
            <person name="Brent C.S."/>
            <person name="Hull J.J."/>
        </authorList>
    </citation>
    <scope>NUCLEOTIDE SEQUENCE</scope>
</reference>
<dbReference type="AlphaFoldDB" id="A0A0K8SQS1"/>
<feature type="compositionally biased region" description="Polar residues" evidence="2">
    <location>
        <begin position="19"/>
        <end position="29"/>
    </location>
</feature>
<proteinExistence type="inferred from homology"/>
<feature type="compositionally biased region" description="Basic and acidic residues" evidence="2">
    <location>
        <begin position="243"/>
        <end position="256"/>
    </location>
</feature>
<evidence type="ECO:0000256" key="1">
    <source>
        <dbReference type="ARBA" id="ARBA00006725"/>
    </source>
</evidence>
<name>A0A0K8SQS1_LYGHE</name>
<evidence type="ECO:0000313" key="4">
    <source>
        <dbReference type="EMBL" id="JAP96711.1"/>
    </source>
</evidence>
<feature type="compositionally biased region" description="Low complexity" evidence="2">
    <location>
        <begin position="152"/>
        <end position="168"/>
    </location>
</feature>
<sequence length="256" mass="27924">MASNASVKMDVDNPHTLKRSSSAPMINDLNSTAVMSSQAPAAVLREPTTSLPPRPRRFSTSCSPSSLPLSGPSSPKLSHRVNQLRREESVDVLGREAAHERELNSAMVMSISCEDLTLVSDAPKCDSSSEANGKNGKSLHLSLNSTTGGPDRTLCSTPSPTRTTPLRPFHTYKTSLTPSPTRRFSRSQSPIAMRPATFNVVSNPVKRKFDSFEENEPPAKKFGTLFLNSQSRVEEPMVVSNETESRRQTSSTEHPD</sequence>
<feature type="region of interest" description="Disordered" evidence="2">
    <location>
        <begin position="211"/>
        <end position="256"/>
    </location>
</feature>
<evidence type="ECO:0000313" key="3">
    <source>
        <dbReference type="EMBL" id="JAG55717.1"/>
    </source>
</evidence>
<dbReference type="GO" id="GO:0004865">
    <property type="term" value="F:protein serine/threonine phosphatase inhibitor activity"/>
    <property type="evidence" value="ECO:0007669"/>
    <property type="project" value="InterPro"/>
</dbReference>
<reference evidence="3" key="1">
    <citation type="submission" date="2014-09" db="EMBL/GenBank/DDBJ databases">
        <authorList>
            <person name="Magalhaes I.L.F."/>
            <person name="Oliveira U."/>
            <person name="Santos F.R."/>
            <person name="Vidigal T.H.D.A."/>
            <person name="Brescovit A.D."/>
            <person name="Santos A.J."/>
        </authorList>
    </citation>
    <scope>NUCLEOTIDE SEQUENCE</scope>
</reference>
<protein>
    <submittedName>
        <fullName evidence="4">Protein FAM122A</fullName>
    </submittedName>
</protein>
<dbReference type="PANTHER" id="PTHR22227:SF6">
    <property type="entry name" value="FAMILY WITH SEQUENCE SIMILARITY 122B ISOFORM X1"/>
    <property type="match status" value="1"/>
</dbReference>
<comment type="similarity">
    <text evidence="1">Belongs to the FAM122 family.</text>
</comment>
<feature type="compositionally biased region" description="Low complexity" evidence="2">
    <location>
        <begin position="58"/>
        <end position="76"/>
    </location>
</feature>
<gene>
    <name evidence="4" type="primary">FAM122A</name>
    <name evidence="4" type="ORF">g.16722</name>
</gene>